<organism evidence="3 4">
    <name type="scientific">Plectus sambesii</name>
    <dbReference type="NCBI Taxonomy" id="2011161"/>
    <lineage>
        <taxon>Eukaryota</taxon>
        <taxon>Metazoa</taxon>
        <taxon>Ecdysozoa</taxon>
        <taxon>Nematoda</taxon>
        <taxon>Chromadorea</taxon>
        <taxon>Plectida</taxon>
        <taxon>Plectina</taxon>
        <taxon>Plectoidea</taxon>
        <taxon>Plectidae</taxon>
        <taxon>Plectus</taxon>
    </lineage>
</organism>
<dbReference type="SMART" id="SM00327">
    <property type="entry name" value="VWA"/>
    <property type="match status" value="1"/>
</dbReference>
<evidence type="ECO:0000259" key="2">
    <source>
        <dbReference type="PROSITE" id="PS50234"/>
    </source>
</evidence>
<dbReference type="PROSITE" id="PS50234">
    <property type="entry name" value="VWFA"/>
    <property type="match status" value="1"/>
</dbReference>
<dbReference type="WBParaSite" id="PSAMB.scaffold159size70710.g2846.t1">
    <property type="protein sequence ID" value="PSAMB.scaffold159size70710.g2846.t1"/>
    <property type="gene ID" value="PSAMB.scaffold159size70710.g2846"/>
</dbReference>
<dbReference type="Pfam" id="PF00092">
    <property type="entry name" value="VWA"/>
    <property type="match status" value="1"/>
</dbReference>
<dbReference type="Proteomes" id="UP000887566">
    <property type="component" value="Unplaced"/>
</dbReference>
<evidence type="ECO:0000313" key="3">
    <source>
        <dbReference type="Proteomes" id="UP000887566"/>
    </source>
</evidence>
<evidence type="ECO:0000256" key="1">
    <source>
        <dbReference type="SAM" id="MobiDB-lite"/>
    </source>
</evidence>
<accession>A0A914V7C6</accession>
<dbReference type="SUPFAM" id="SSF53300">
    <property type="entry name" value="vWA-like"/>
    <property type="match status" value="1"/>
</dbReference>
<dbReference type="CDD" id="cd00198">
    <property type="entry name" value="vWFA"/>
    <property type="match status" value="1"/>
</dbReference>
<dbReference type="Gene3D" id="3.40.50.410">
    <property type="entry name" value="von Willebrand factor, type A domain"/>
    <property type="match status" value="1"/>
</dbReference>
<keyword evidence="3" id="KW-1185">Reference proteome</keyword>
<sequence>MTLPITTASTQPSTTAELPSTTPPTTPASTPALTPIPGRCLNMDILFLIDESQSMLIDNGWQNMKNFILTFTATYKVITDIRFAWISFNSAIWNLTPFMSSQNFTTNVTNSVFSTGATNFELGFNEAYNTISSNSGPPRASVLIFVTDGTPNAGGPISGLTNELRCQLNTTIIGLGINQDIDGANGIAQALGVNSQDGCIQSHYHNISVYETLVAESSPQLEQDLHCFRD</sequence>
<protein>
    <submittedName>
        <fullName evidence="4">VWFA domain-containing protein</fullName>
    </submittedName>
</protein>
<feature type="compositionally biased region" description="Polar residues" evidence="1">
    <location>
        <begin position="1"/>
        <end position="11"/>
    </location>
</feature>
<dbReference type="InterPro" id="IPR002035">
    <property type="entry name" value="VWF_A"/>
</dbReference>
<proteinExistence type="predicted"/>
<feature type="region of interest" description="Disordered" evidence="1">
    <location>
        <begin position="1"/>
        <end position="33"/>
    </location>
</feature>
<evidence type="ECO:0000313" key="4">
    <source>
        <dbReference type="WBParaSite" id="PSAMB.scaffold159size70710.g2846.t1"/>
    </source>
</evidence>
<name>A0A914V7C6_9BILA</name>
<reference evidence="4" key="1">
    <citation type="submission" date="2022-11" db="UniProtKB">
        <authorList>
            <consortium name="WormBaseParasite"/>
        </authorList>
    </citation>
    <scope>IDENTIFICATION</scope>
</reference>
<dbReference type="InterPro" id="IPR036465">
    <property type="entry name" value="vWFA_dom_sf"/>
</dbReference>
<feature type="domain" description="VWFA" evidence="2">
    <location>
        <begin position="44"/>
        <end position="225"/>
    </location>
</feature>
<dbReference type="AlphaFoldDB" id="A0A914V7C6"/>